<proteinExistence type="predicted"/>
<dbReference type="AlphaFoldDB" id="A0AB36TH21"/>
<evidence type="ECO:0000256" key="1">
    <source>
        <dbReference type="SAM" id="MobiDB-lite"/>
    </source>
</evidence>
<dbReference type="RefSeq" id="WP_003512490.1">
    <property type="nucleotide sequence ID" value="NZ_CP013828.1"/>
</dbReference>
<keyword evidence="2" id="KW-1133">Transmembrane helix</keyword>
<dbReference type="GeneID" id="35804667"/>
<comment type="caution">
    <text evidence="3">The sequence shown here is derived from an EMBL/GenBank/DDBJ whole genome shotgun (WGS) entry which is preliminary data.</text>
</comment>
<feature type="compositionally biased region" description="Basic and acidic residues" evidence="1">
    <location>
        <begin position="1"/>
        <end position="26"/>
    </location>
</feature>
<keyword evidence="2" id="KW-0812">Transmembrane</keyword>
<name>A0AB36TH21_ACETH</name>
<organism evidence="3 4">
    <name type="scientific">Acetivibrio thermocellus AD2</name>
    <dbReference type="NCBI Taxonomy" id="1138384"/>
    <lineage>
        <taxon>Bacteria</taxon>
        <taxon>Bacillati</taxon>
        <taxon>Bacillota</taxon>
        <taxon>Clostridia</taxon>
        <taxon>Eubacteriales</taxon>
        <taxon>Oscillospiraceae</taxon>
        <taxon>Acetivibrio</taxon>
    </lineage>
</organism>
<evidence type="ECO:0000313" key="4">
    <source>
        <dbReference type="Proteomes" id="UP000223596"/>
    </source>
</evidence>
<protein>
    <submittedName>
        <fullName evidence="3">Uncharacterized protein</fullName>
    </submittedName>
</protein>
<dbReference type="EMBL" id="PDBW01000001">
    <property type="protein sequence ID" value="PFH03209.1"/>
    <property type="molecule type" value="Genomic_DNA"/>
</dbReference>
<keyword evidence="2" id="KW-0472">Membrane</keyword>
<gene>
    <name evidence="3" type="ORF">M972_112010</name>
</gene>
<feature type="region of interest" description="Disordered" evidence="1">
    <location>
        <begin position="1"/>
        <end position="29"/>
    </location>
</feature>
<sequence length="64" mass="7319">MTEENKLETLDTGKAPEEKETARDTSEALQASTIDRSSCFSPFNEAAVILFFILVFLLLFYRNR</sequence>
<accession>A0AB36TH21</accession>
<dbReference type="Proteomes" id="UP000223596">
    <property type="component" value="Unassembled WGS sequence"/>
</dbReference>
<evidence type="ECO:0000256" key="2">
    <source>
        <dbReference type="SAM" id="Phobius"/>
    </source>
</evidence>
<reference evidence="3 4" key="1">
    <citation type="submission" date="2017-09" db="EMBL/GenBank/DDBJ databases">
        <title>Evaluation of Pacific Biosciences Sequencing Technology to Finishing C. thermocellum Genome Sequences.</title>
        <authorList>
            <person name="Brown S."/>
        </authorList>
    </citation>
    <scope>NUCLEOTIDE SEQUENCE [LARGE SCALE GENOMIC DNA]</scope>
    <source>
        <strain evidence="3 4">AD2</strain>
    </source>
</reference>
<evidence type="ECO:0000313" key="3">
    <source>
        <dbReference type="EMBL" id="PFH03209.1"/>
    </source>
</evidence>
<feature type="transmembrane region" description="Helical" evidence="2">
    <location>
        <begin position="43"/>
        <end position="61"/>
    </location>
</feature>